<proteinExistence type="predicted"/>
<organism evidence="1 2">
    <name type="scientific">Racocetra persica</name>
    <dbReference type="NCBI Taxonomy" id="160502"/>
    <lineage>
        <taxon>Eukaryota</taxon>
        <taxon>Fungi</taxon>
        <taxon>Fungi incertae sedis</taxon>
        <taxon>Mucoromycota</taxon>
        <taxon>Glomeromycotina</taxon>
        <taxon>Glomeromycetes</taxon>
        <taxon>Diversisporales</taxon>
        <taxon>Gigasporaceae</taxon>
        <taxon>Racocetra</taxon>
    </lineage>
</organism>
<comment type="caution">
    <text evidence="1">The sequence shown here is derived from an EMBL/GenBank/DDBJ whole genome shotgun (WGS) entry which is preliminary data.</text>
</comment>
<evidence type="ECO:0000313" key="2">
    <source>
        <dbReference type="Proteomes" id="UP000789920"/>
    </source>
</evidence>
<keyword evidence="2" id="KW-1185">Reference proteome</keyword>
<gene>
    <name evidence="1" type="ORF">RPERSI_LOCUS23258</name>
</gene>
<sequence length="43" mass="5155">MYFPKSTKVKDYNYETDVEKDKAVRLVSVEDYNYETDVEKDKA</sequence>
<protein>
    <submittedName>
        <fullName evidence="1">16147_t:CDS:1</fullName>
    </submittedName>
</protein>
<dbReference type="Proteomes" id="UP000789920">
    <property type="component" value="Unassembled WGS sequence"/>
</dbReference>
<reference evidence="1" key="1">
    <citation type="submission" date="2021-06" db="EMBL/GenBank/DDBJ databases">
        <authorList>
            <person name="Kallberg Y."/>
            <person name="Tangrot J."/>
            <person name="Rosling A."/>
        </authorList>
    </citation>
    <scope>NUCLEOTIDE SEQUENCE</scope>
    <source>
        <strain evidence="1">MA461A</strain>
    </source>
</reference>
<feature type="non-terminal residue" evidence="1">
    <location>
        <position position="43"/>
    </location>
</feature>
<dbReference type="EMBL" id="CAJVQC010072111">
    <property type="protein sequence ID" value="CAG8811216.1"/>
    <property type="molecule type" value="Genomic_DNA"/>
</dbReference>
<name>A0ACA9RU17_9GLOM</name>
<evidence type="ECO:0000313" key="1">
    <source>
        <dbReference type="EMBL" id="CAG8811216.1"/>
    </source>
</evidence>
<accession>A0ACA9RU17</accession>